<proteinExistence type="predicted"/>
<dbReference type="AlphaFoldDB" id="A0A7R9D3E3"/>
<accession>A0A7R9D3E3</accession>
<evidence type="ECO:0000313" key="1">
    <source>
        <dbReference type="EMBL" id="CAD7406490.1"/>
    </source>
</evidence>
<organism evidence="1">
    <name type="scientific">Timema poppense</name>
    <name type="common">Walking stick</name>
    <dbReference type="NCBI Taxonomy" id="170557"/>
    <lineage>
        <taxon>Eukaryota</taxon>
        <taxon>Metazoa</taxon>
        <taxon>Ecdysozoa</taxon>
        <taxon>Arthropoda</taxon>
        <taxon>Hexapoda</taxon>
        <taxon>Insecta</taxon>
        <taxon>Pterygota</taxon>
        <taxon>Neoptera</taxon>
        <taxon>Polyneoptera</taxon>
        <taxon>Phasmatodea</taxon>
        <taxon>Timematodea</taxon>
        <taxon>Timematoidea</taxon>
        <taxon>Timematidae</taxon>
        <taxon>Timema</taxon>
    </lineage>
</organism>
<reference evidence="1" key="1">
    <citation type="submission" date="2020-11" db="EMBL/GenBank/DDBJ databases">
        <authorList>
            <person name="Tran Van P."/>
        </authorList>
    </citation>
    <scope>NUCLEOTIDE SEQUENCE</scope>
</reference>
<dbReference type="EMBL" id="OD002896">
    <property type="protein sequence ID" value="CAD7406490.1"/>
    <property type="molecule type" value="Genomic_DNA"/>
</dbReference>
<gene>
    <name evidence="1" type="ORF">TPSB3V08_LOCUS5433</name>
</gene>
<name>A0A7R9D3E3_TIMPO</name>
<sequence length="133" mass="14529">MDPLDKPLPNDDPKVQLTIRLIMQGKLEAIGCKYGVSPITDISFTDTFDIESLGVMMIIWYRISFVMEMSSGSSSISSSPSSSLDSCRSLIISASSRVPQTVMLSSAAMYSLYVQSGANIWHVSSSHSRVKVK</sequence>
<protein>
    <submittedName>
        <fullName evidence="1">Uncharacterized protein</fullName>
    </submittedName>
</protein>